<dbReference type="Proteomes" id="UP000186218">
    <property type="component" value="Unassembled WGS sequence"/>
</dbReference>
<accession>A0A1N7HDX5</accession>
<gene>
    <name evidence="3" type="ORF">SAMN05445060_4045</name>
</gene>
<dbReference type="AlphaFoldDB" id="A0A1N7HDX5"/>
<dbReference type="STRING" id="1344003.SAMN05445060_4045"/>
<proteinExistence type="predicted"/>
<dbReference type="RefSeq" id="WP_234974521.1">
    <property type="nucleotide sequence ID" value="NZ_FTNT01000016.1"/>
</dbReference>
<keyword evidence="2" id="KW-0732">Signal</keyword>
<evidence type="ECO:0008006" key="5">
    <source>
        <dbReference type="Google" id="ProtNLM"/>
    </source>
</evidence>
<evidence type="ECO:0000256" key="1">
    <source>
        <dbReference type="SAM" id="MobiDB-lite"/>
    </source>
</evidence>
<sequence>MGAAITAVTLGAAQASAAEVQAKPTAESVAAVQHQLESQGVTPTVRTSGGVTTKDYTGTTPSGSRVVVETTQPAPVKPGQVQPQFHVGVGNGIYIYLDRTDQNALIYGGSTALGVVICGTPGVGTLACAGVSGALAAAATYLSSNGFCSNELEIHYLGFPDPFPSVKCV</sequence>
<feature type="signal peptide" evidence="2">
    <location>
        <begin position="1"/>
        <end position="17"/>
    </location>
</feature>
<dbReference type="EMBL" id="FTNT01000016">
    <property type="protein sequence ID" value="SIS23069.1"/>
    <property type="molecule type" value="Genomic_DNA"/>
</dbReference>
<organism evidence="3 4">
    <name type="scientific">Williamsia sterculiae</name>
    <dbReference type="NCBI Taxonomy" id="1344003"/>
    <lineage>
        <taxon>Bacteria</taxon>
        <taxon>Bacillati</taxon>
        <taxon>Actinomycetota</taxon>
        <taxon>Actinomycetes</taxon>
        <taxon>Mycobacteriales</taxon>
        <taxon>Nocardiaceae</taxon>
        <taxon>Williamsia</taxon>
    </lineage>
</organism>
<name>A0A1N7HDX5_9NOCA</name>
<feature type="chain" id="PRO_5012591272" description="PASTA domain-containing protein" evidence="2">
    <location>
        <begin position="18"/>
        <end position="169"/>
    </location>
</feature>
<evidence type="ECO:0000256" key="2">
    <source>
        <dbReference type="SAM" id="SignalP"/>
    </source>
</evidence>
<evidence type="ECO:0000313" key="4">
    <source>
        <dbReference type="Proteomes" id="UP000186218"/>
    </source>
</evidence>
<reference evidence="3 4" key="1">
    <citation type="submission" date="2017-01" db="EMBL/GenBank/DDBJ databases">
        <authorList>
            <person name="Mah S.A."/>
            <person name="Swanson W.J."/>
            <person name="Moy G.W."/>
            <person name="Vacquier V.D."/>
        </authorList>
    </citation>
    <scope>NUCLEOTIDE SEQUENCE [LARGE SCALE GENOMIC DNA]</scope>
    <source>
        <strain evidence="3 4">CPCC 203464</strain>
    </source>
</reference>
<evidence type="ECO:0000313" key="3">
    <source>
        <dbReference type="EMBL" id="SIS23069.1"/>
    </source>
</evidence>
<keyword evidence="4" id="KW-1185">Reference proteome</keyword>
<protein>
    <recommendedName>
        <fullName evidence="5">PASTA domain-containing protein</fullName>
    </recommendedName>
</protein>
<feature type="region of interest" description="Disordered" evidence="1">
    <location>
        <begin position="40"/>
        <end position="64"/>
    </location>
</feature>